<evidence type="ECO:0000313" key="2">
    <source>
        <dbReference type="EMBL" id="CAA7037688.1"/>
    </source>
</evidence>
<protein>
    <submittedName>
        <fullName evidence="2">Uncharacterized protein</fullName>
    </submittedName>
</protein>
<proteinExistence type="predicted"/>
<organism evidence="2 3">
    <name type="scientific">Microthlaspi erraticum</name>
    <dbReference type="NCBI Taxonomy" id="1685480"/>
    <lineage>
        <taxon>Eukaryota</taxon>
        <taxon>Viridiplantae</taxon>
        <taxon>Streptophyta</taxon>
        <taxon>Embryophyta</taxon>
        <taxon>Tracheophyta</taxon>
        <taxon>Spermatophyta</taxon>
        <taxon>Magnoliopsida</taxon>
        <taxon>eudicotyledons</taxon>
        <taxon>Gunneridae</taxon>
        <taxon>Pentapetalae</taxon>
        <taxon>rosids</taxon>
        <taxon>malvids</taxon>
        <taxon>Brassicales</taxon>
        <taxon>Brassicaceae</taxon>
        <taxon>Coluteocarpeae</taxon>
        <taxon>Microthlaspi</taxon>
    </lineage>
</organism>
<evidence type="ECO:0000256" key="1">
    <source>
        <dbReference type="SAM" id="MobiDB-lite"/>
    </source>
</evidence>
<feature type="region of interest" description="Disordered" evidence="1">
    <location>
        <begin position="76"/>
        <end position="231"/>
    </location>
</feature>
<feature type="compositionally biased region" description="Polar residues" evidence="1">
    <location>
        <begin position="221"/>
        <end position="231"/>
    </location>
</feature>
<dbReference type="Proteomes" id="UP000467841">
    <property type="component" value="Unassembled WGS sequence"/>
</dbReference>
<feature type="compositionally biased region" description="Low complexity" evidence="1">
    <location>
        <begin position="126"/>
        <end position="143"/>
    </location>
</feature>
<sequence length="231" mass="25430">MVKKIYHKKNVHSWRDLDGRAEPLHARPCPLKPPNTPSHLIPSASHPSHLTTLAFHHYHHSTAFTILQKRSYSQKSEDCSRQPIENQRRTAHTGRENECSALGQYHPTVSAKVHGRSHTTRETLSRGRPNTTPPRTTARATGNNASRPRNSRTAADIRPTGKARPSRPKTIGQTSSVRPAGRPKSPATTVPTGPDPTVRPIVPTDRPNAAVDPKPFLKPNPHNSSPKPAPT</sequence>
<evidence type="ECO:0000313" key="3">
    <source>
        <dbReference type="Proteomes" id="UP000467841"/>
    </source>
</evidence>
<reference evidence="2" key="1">
    <citation type="submission" date="2020-01" db="EMBL/GenBank/DDBJ databases">
        <authorList>
            <person name="Mishra B."/>
        </authorList>
    </citation>
    <scope>NUCLEOTIDE SEQUENCE [LARGE SCALE GENOMIC DNA]</scope>
</reference>
<gene>
    <name evidence="2" type="ORF">MERR_LOCUS24923</name>
</gene>
<feature type="compositionally biased region" description="Polar residues" evidence="1">
    <location>
        <begin position="144"/>
        <end position="153"/>
    </location>
</feature>
<name>A0A6D2JDB8_9BRAS</name>
<dbReference type="EMBL" id="CACVBM020001180">
    <property type="protein sequence ID" value="CAA7037688.1"/>
    <property type="molecule type" value="Genomic_DNA"/>
</dbReference>
<comment type="caution">
    <text evidence="2">The sequence shown here is derived from an EMBL/GenBank/DDBJ whole genome shotgun (WGS) entry which is preliminary data.</text>
</comment>
<dbReference type="AlphaFoldDB" id="A0A6D2JDB8"/>
<accession>A0A6D2JDB8</accession>
<keyword evidence="3" id="KW-1185">Reference proteome</keyword>